<keyword evidence="2" id="KW-1185">Reference proteome</keyword>
<evidence type="ECO:0008006" key="3">
    <source>
        <dbReference type="Google" id="ProtNLM"/>
    </source>
</evidence>
<sequence>MGRSLADHHSSSLPPGFYKRSLDMGVFQTTLAGVLELEEGREEPAALYLYLKGMKHAEVTTFRGFMFLESADHEWYNWGGTGLCMPQIAWEWLPRVFFRSVAEQEREWDFKVYKEIMFNETSEPEMGTPEERMRICVPFPFEMNISNNEAGGDFEVHVEGWKNFVYYSPGSVNVPVPPVPAATGAGGTREVVALLVPFLRPTPQQIANNLLYFYIKYHLELGFSKFVQYTQSTYLAGFWEDARLRRYWEAGVLEYVLWDSTAECVGHLKCMQPLMYSHAILAHWGQPVYLSLADHDEYLSLNTPEKYSSVQDLVSKCFDGLTQVNIRRYNVVCGPGQCEYQEAAAGTAQNWELQKDPNPQLVELELWRDASDWKHPMEHYTYRAREAFTGDRGKCMVDPNHMGGFNVHYGMVLPSGKRQEPPRGWLPWGGPIDEECAVWLHLVNLFTGRDNRTTHEVNNSWHWIFDRVSGHRMQTGGN</sequence>
<protein>
    <recommendedName>
        <fullName evidence="3">Glycosyltransferase family 92 protein</fullName>
    </recommendedName>
</protein>
<name>A0ABR2YH62_9CHLO</name>
<evidence type="ECO:0000313" key="2">
    <source>
        <dbReference type="Proteomes" id="UP001491310"/>
    </source>
</evidence>
<accession>A0ABR2YH62</accession>
<organism evidence="1 2">
    <name type="scientific">Coccomyxa subellipsoidea</name>
    <dbReference type="NCBI Taxonomy" id="248742"/>
    <lineage>
        <taxon>Eukaryota</taxon>
        <taxon>Viridiplantae</taxon>
        <taxon>Chlorophyta</taxon>
        <taxon>core chlorophytes</taxon>
        <taxon>Trebouxiophyceae</taxon>
        <taxon>Trebouxiophyceae incertae sedis</taxon>
        <taxon>Coccomyxaceae</taxon>
        <taxon>Coccomyxa</taxon>
    </lineage>
</organism>
<gene>
    <name evidence="1" type="ORF">WJX75_000896</name>
</gene>
<comment type="caution">
    <text evidence="1">The sequence shown here is derived from an EMBL/GenBank/DDBJ whole genome shotgun (WGS) entry which is preliminary data.</text>
</comment>
<dbReference type="Proteomes" id="UP001491310">
    <property type="component" value="Unassembled WGS sequence"/>
</dbReference>
<reference evidence="1 2" key="1">
    <citation type="journal article" date="2024" name="Nat. Commun.">
        <title>Phylogenomics reveals the evolutionary origins of lichenization in chlorophyte algae.</title>
        <authorList>
            <person name="Puginier C."/>
            <person name="Libourel C."/>
            <person name="Otte J."/>
            <person name="Skaloud P."/>
            <person name="Haon M."/>
            <person name="Grisel S."/>
            <person name="Petersen M."/>
            <person name="Berrin J.G."/>
            <person name="Delaux P.M."/>
            <person name="Dal Grande F."/>
            <person name="Keller J."/>
        </authorList>
    </citation>
    <scope>NUCLEOTIDE SEQUENCE [LARGE SCALE GENOMIC DNA]</scope>
    <source>
        <strain evidence="1 2">SAG 216-7</strain>
    </source>
</reference>
<evidence type="ECO:0000313" key="1">
    <source>
        <dbReference type="EMBL" id="KAK9905493.1"/>
    </source>
</evidence>
<dbReference type="EMBL" id="JALJOT010000011">
    <property type="protein sequence ID" value="KAK9905493.1"/>
    <property type="molecule type" value="Genomic_DNA"/>
</dbReference>
<proteinExistence type="predicted"/>